<reference evidence="2" key="1">
    <citation type="submission" date="2021-03" db="EMBL/GenBank/DDBJ databases">
        <title>Draft genome sequence of rust myrtle Austropuccinia psidii MF-1, a brazilian biotype.</title>
        <authorList>
            <person name="Quecine M.C."/>
            <person name="Pachon D.M.R."/>
            <person name="Bonatelli M.L."/>
            <person name="Correr F.H."/>
            <person name="Franceschini L.M."/>
            <person name="Leite T.F."/>
            <person name="Margarido G.R.A."/>
            <person name="Almeida C.A."/>
            <person name="Ferrarezi J.A."/>
            <person name="Labate C.A."/>
        </authorList>
    </citation>
    <scope>NUCLEOTIDE SEQUENCE</scope>
    <source>
        <strain evidence="2">MF-1</strain>
    </source>
</reference>
<name>A0A9Q3E390_9BASI</name>
<organism evidence="2 3">
    <name type="scientific">Austropuccinia psidii MF-1</name>
    <dbReference type="NCBI Taxonomy" id="1389203"/>
    <lineage>
        <taxon>Eukaryota</taxon>
        <taxon>Fungi</taxon>
        <taxon>Dikarya</taxon>
        <taxon>Basidiomycota</taxon>
        <taxon>Pucciniomycotina</taxon>
        <taxon>Pucciniomycetes</taxon>
        <taxon>Pucciniales</taxon>
        <taxon>Sphaerophragmiaceae</taxon>
        <taxon>Austropuccinia</taxon>
    </lineage>
</organism>
<proteinExistence type="predicted"/>
<comment type="caution">
    <text evidence="2">The sequence shown here is derived from an EMBL/GenBank/DDBJ whole genome shotgun (WGS) entry which is preliminary data.</text>
</comment>
<dbReference type="EMBL" id="AVOT02022207">
    <property type="protein sequence ID" value="MBW0511476.1"/>
    <property type="molecule type" value="Genomic_DNA"/>
</dbReference>
<keyword evidence="3" id="KW-1185">Reference proteome</keyword>
<gene>
    <name evidence="2" type="ORF">O181_051191</name>
</gene>
<evidence type="ECO:0000256" key="1">
    <source>
        <dbReference type="SAM" id="MobiDB-lite"/>
    </source>
</evidence>
<evidence type="ECO:0000313" key="2">
    <source>
        <dbReference type="EMBL" id="MBW0511476.1"/>
    </source>
</evidence>
<feature type="region of interest" description="Disordered" evidence="1">
    <location>
        <begin position="173"/>
        <end position="203"/>
    </location>
</feature>
<dbReference type="Proteomes" id="UP000765509">
    <property type="component" value="Unassembled WGS sequence"/>
</dbReference>
<sequence>MASSRHFDPSQTYDGYKEVEFLDTACTECLIKGKESFKHLNPKSSNCYFWFFGKKPCCCTGIPASHVKTHLWSKKDGPFGKEFPVPEAPTPDGTSGDSNLTCSKHLEVARWTNVGGPIPIGGRPIYSSSEVPISRLNTEGVVKRIRLISDSPTNPDAEGSDELDGEKVEVLINSAGNQSGTSPPQPPVKRFQSQVIPSAPRNF</sequence>
<accession>A0A9Q3E390</accession>
<protein>
    <submittedName>
        <fullName evidence="2">Uncharacterized protein</fullName>
    </submittedName>
</protein>
<evidence type="ECO:0000313" key="3">
    <source>
        <dbReference type="Proteomes" id="UP000765509"/>
    </source>
</evidence>
<dbReference type="AlphaFoldDB" id="A0A9Q3E390"/>